<dbReference type="InParanoid" id="B7G9M2"/>
<dbReference type="AlphaFoldDB" id="B7G9M2"/>
<keyword evidence="2" id="KW-0442">Lipid degradation</keyword>
<accession>B7G9M2</accession>
<dbReference type="PANTHER" id="PTHR12406:SF7">
    <property type="entry name" value="PATATIN-LIKE PHOSPHOLIPASE DOMAIN-CONTAINING PROTEIN 4"/>
    <property type="match status" value="1"/>
</dbReference>
<dbReference type="InterPro" id="IPR002641">
    <property type="entry name" value="PNPLA_dom"/>
</dbReference>
<dbReference type="Proteomes" id="UP000000759">
    <property type="component" value="Chromosome 21"/>
</dbReference>
<sequence>MRAAPAFTEYLVIGLDPELRKVWYALIVALTYTSKMFEVHRRAVALSLSGAGHLLPYHAGVCQELLNFAKTQGQRVPLEIAALSGSSSGAIVAAVAAFAPSQLESLALDFIQQRGRGLSLLQETLENHQTSQQSDQFTNKQTPLSQGQPALQIYTTQCRSGEPYAFSFSSYSPLLLDAIRASCHVPISFHPVDMISWSPLSLPLTFADSEGVLIHEEAYVDGAIASPAPPTPHQLTRVVVSPISGGVGTLDSDQWRISPHDTSWRIGSVTLKGSFPVRLSTQNLRALRTSVGATSSAELERWYQLGLDDGRRFCEDWEKIGA</sequence>
<proteinExistence type="predicted"/>
<evidence type="ECO:0000256" key="1">
    <source>
        <dbReference type="ARBA" id="ARBA00023098"/>
    </source>
</evidence>
<evidence type="ECO:0000256" key="2">
    <source>
        <dbReference type="PROSITE-ProRule" id="PRU01161"/>
    </source>
</evidence>
<feature type="short sequence motif" description="GXSXG" evidence="2">
    <location>
        <begin position="85"/>
        <end position="89"/>
    </location>
</feature>
<dbReference type="GO" id="GO:0016020">
    <property type="term" value="C:membrane"/>
    <property type="evidence" value="ECO:0007669"/>
    <property type="project" value="TreeGrafter"/>
</dbReference>
<dbReference type="EMBL" id="CM000623">
    <property type="protein sequence ID" value="EEC44467.1"/>
    <property type="molecule type" value="Genomic_DNA"/>
</dbReference>
<evidence type="ECO:0000313" key="4">
    <source>
        <dbReference type="EMBL" id="EEC44467.1"/>
    </source>
</evidence>
<comment type="caution">
    <text evidence="2">Lacks conserved residue(s) required for the propagation of feature annotation.</text>
</comment>
<dbReference type="InterPro" id="IPR033562">
    <property type="entry name" value="PLPL"/>
</dbReference>
<evidence type="ECO:0000313" key="5">
    <source>
        <dbReference type="Proteomes" id="UP000000759"/>
    </source>
</evidence>
<protein>
    <recommendedName>
        <fullName evidence="3">PNPLA domain-containing protein</fullName>
    </recommendedName>
</protein>
<dbReference type="GO" id="GO:0005811">
    <property type="term" value="C:lipid droplet"/>
    <property type="evidence" value="ECO:0007669"/>
    <property type="project" value="TreeGrafter"/>
</dbReference>
<dbReference type="eggNOG" id="ENOG502SQTB">
    <property type="taxonomic scope" value="Eukaryota"/>
</dbReference>
<gene>
    <name evidence="4" type="ORF">PHATRDRAFT_49142</name>
</gene>
<dbReference type="GO" id="GO:0019433">
    <property type="term" value="P:triglyceride catabolic process"/>
    <property type="evidence" value="ECO:0007669"/>
    <property type="project" value="TreeGrafter"/>
</dbReference>
<keyword evidence="5" id="KW-1185">Reference proteome</keyword>
<reference evidence="5" key="2">
    <citation type="submission" date="2008-08" db="EMBL/GenBank/DDBJ databases">
        <authorList>
            <consortium name="Diatom Consortium"/>
            <person name="Grigoriev I."/>
            <person name="Grimwood J."/>
            <person name="Kuo A."/>
            <person name="Otillar R.P."/>
            <person name="Salamov A."/>
            <person name="Detter J.C."/>
            <person name="Lindquist E."/>
            <person name="Shapiro H."/>
            <person name="Lucas S."/>
            <person name="Glavina del Rio T."/>
            <person name="Pitluck S."/>
            <person name="Rokhsar D."/>
            <person name="Bowler C."/>
        </authorList>
    </citation>
    <scope>GENOME REANNOTATION</scope>
    <source>
        <strain evidence="5">CCAP 1055/1</strain>
    </source>
</reference>
<feature type="domain" description="PNPLA" evidence="3">
    <location>
        <begin position="46"/>
        <end position="237"/>
    </location>
</feature>
<name>B7G9M2_PHATC</name>
<dbReference type="GO" id="GO:0004806">
    <property type="term" value="F:triacylglycerol lipase activity"/>
    <property type="evidence" value="ECO:0007669"/>
    <property type="project" value="TreeGrafter"/>
</dbReference>
<evidence type="ECO:0000259" key="3">
    <source>
        <dbReference type="PROSITE" id="PS51635"/>
    </source>
</evidence>
<dbReference type="InterPro" id="IPR016035">
    <property type="entry name" value="Acyl_Trfase/lysoPLipase"/>
</dbReference>
<dbReference type="PROSITE" id="PS51635">
    <property type="entry name" value="PNPLA"/>
    <property type="match status" value="1"/>
</dbReference>
<reference evidence="4 5" key="1">
    <citation type="journal article" date="2008" name="Nature">
        <title>The Phaeodactylum genome reveals the evolutionary history of diatom genomes.</title>
        <authorList>
            <person name="Bowler C."/>
            <person name="Allen A.E."/>
            <person name="Badger J.H."/>
            <person name="Grimwood J."/>
            <person name="Jabbari K."/>
            <person name="Kuo A."/>
            <person name="Maheswari U."/>
            <person name="Martens C."/>
            <person name="Maumus F."/>
            <person name="Otillar R.P."/>
            <person name="Rayko E."/>
            <person name="Salamov A."/>
            <person name="Vandepoele K."/>
            <person name="Beszteri B."/>
            <person name="Gruber A."/>
            <person name="Heijde M."/>
            <person name="Katinka M."/>
            <person name="Mock T."/>
            <person name="Valentin K."/>
            <person name="Verret F."/>
            <person name="Berges J.A."/>
            <person name="Brownlee C."/>
            <person name="Cadoret J.P."/>
            <person name="Chiovitti A."/>
            <person name="Choi C.J."/>
            <person name="Coesel S."/>
            <person name="De Martino A."/>
            <person name="Detter J.C."/>
            <person name="Durkin C."/>
            <person name="Falciatore A."/>
            <person name="Fournet J."/>
            <person name="Haruta M."/>
            <person name="Huysman M.J."/>
            <person name="Jenkins B.D."/>
            <person name="Jiroutova K."/>
            <person name="Jorgensen R.E."/>
            <person name="Joubert Y."/>
            <person name="Kaplan A."/>
            <person name="Kroger N."/>
            <person name="Kroth P.G."/>
            <person name="La Roche J."/>
            <person name="Lindquist E."/>
            <person name="Lommer M."/>
            <person name="Martin-Jezequel V."/>
            <person name="Lopez P.J."/>
            <person name="Lucas S."/>
            <person name="Mangogna M."/>
            <person name="McGinnis K."/>
            <person name="Medlin L.K."/>
            <person name="Montsant A."/>
            <person name="Oudot-Le Secq M.P."/>
            <person name="Napoli C."/>
            <person name="Obornik M."/>
            <person name="Parker M.S."/>
            <person name="Petit J.L."/>
            <person name="Porcel B.M."/>
            <person name="Poulsen N."/>
            <person name="Robison M."/>
            <person name="Rychlewski L."/>
            <person name="Rynearson T.A."/>
            <person name="Schmutz J."/>
            <person name="Shapiro H."/>
            <person name="Siaut M."/>
            <person name="Stanley M."/>
            <person name="Sussman M.R."/>
            <person name="Taylor A.R."/>
            <person name="Vardi A."/>
            <person name="von Dassow P."/>
            <person name="Vyverman W."/>
            <person name="Willis A."/>
            <person name="Wyrwicz L.S."/>
            <person name="Rokhsar D.S."/>
            <person name="Weissenbach J."/>
            <person name="Armbrust E.V."/>
            <person name="Green B.R."/>
            <person name="Van de Peer Y."/>
            <person name="Grigoriev I.V."/>
        </authorList>
    </citation>
    <scope>NUCLEOTIDE SEQUENCE [LARGE SCALE GENOMIC DNA]</scope>
    <source>
        <strain evidence="4 5">CCAP 1055/1</strain>
    </source>
</reference>
<dbReference type="GeneID" id="7195610"/>
<dbReference type="SUPFAM" id="SSF52151">
    <property type="entry name" value="FabD/lysophospholipase-like"/>
    <property type="match status" value="1"/>
</dbReference>
<dbReference type="STRING" id="556484.B7G9M2"/>
<dbReference type="Pfam" id="PF01734">
    <property type="entry name" value="Patatin"/>
    <property type="match status" value="1"/>
</dbReference>
<dbReference type="GO" id="GO:0005737">
    <property type="term" value="C:cytoplasm"/>
    <property type="evidence" value="ECO:0007669"/>
    <property type="project" value="TreeGrafter"/>
</dbReference>
<dbReference type="HOGENOM" id="CLU_864544_0_0_1"/>
<organism evidence="4 5">
    <name type="scientific">Phaeodactylum tricornutum (strain CCAP 1055/1)</name>
    <dbReference type="NCBI Taxonomy" id="556484"/>
    <lineage>
        <taxon>Eukaryota</taxon>
        <taxon>Sar</taxon>
        <taxon>Stramenopiles</taxon>
        <taxon>Ochrophyta</taxon>
        <taxon>Bacillariophyta</taxon>
        <taxon>Bacillariophyceae</taxon>
        <taxon>Bacillariophycidae</taxon>
        <taxon>Naviculales</taxon>
        <taxon>Phaeodactylaceae</taxon>
        <taxon>Phaeodactylum</taxon>
    </lineage>
</organism>
<dbReference type="KEGG" id="pti:PHATRDRAFT_49142"/>
<dbReference type="PaxDb" id="2850-Phatr49142"/>
<feature type="active site" description="Proton acceptor" evidence="2">
    <location>
        <position position="221"/>
    </location>
</feature>
<keyword evidence="2" id="KW-0378">Hydrolase</keyword>
<dbReference type="RefSeq" id="XP_002183798.1">
    <property type="nucleotide sequence ID" value="XM_002183762.1"/>
</dbReference>
<dbReference type="Gene3D" id="3.40.1090.10">
    <property type="entry name" value="Cytosolic phospholipase A2 catalytic domain"/>
    <property type="match status" value="1"/>
</dbReference>
<dbReference type="OrthoDB" id="48249at2759"/>
<feature type="active site" description="Nucleophile" evidence="2">
    <location>
        <position position="87"/>
    </location>
</feature>
<keyword evidence="1 2" id="KW-0443">Lipid metabolism</keyword>
<dbReference type="GO" id="GO:0055088">
    <property type="term" value="P:lipid homeostasis"/>
    <property type="evidence" value="ECO:0007669"/>
    <property type="project" value="TreeGrafter"/>
</dbReference>
<feature type="short sequence motif" description="DGA/G" evidence="2">
    <location>
        <begin position="221"/>
        <end position="223"/>
    </location>
</feature>
<dbReference type="PANTHER" id="PTHR12406">
    <property type="entry name" value="CALCIUM-INDEPENDENT PHOSPHOLIPASE A2 IPLA2 -RELATED"/>
    <property type="match status" value="1"/>
</dbReference>